<accession>S9X5A4</accession>
<dbReference type="Gene3D" id="3.40.50.360">
    <property type="match status" value="1"/>
</dbReference>
<name>S9X5A4_SCHCR</name>
<gene>
    <name evidence="2" type="ORF">SPOG_01617</name>
</gene>
<dbReference type="SUPFAM" id="SSF52218">
    <property type="entry name" value="Flavoproteins"/>
    <property type="match status" value="1"/>
</dbReference>
<dbReference type="GO" id="GO:0010181">
    <property type="term" value="F:FMN binding"/>
    <property type="evidence" value="ECO:0007669"/>
    <property type="project" value="TreeGrafter"/>
</dbReference>
<dbReference type="GeneID" id="25035945"/>
<organism evidence="2 3">
    <name type="scientific">Schizosaccharomyces cryophilus (strain OY26 / ATCC MYA-4695 / CBS 11777 / NBRC 106824 / NRRL Y48691)</name>
    <name type="common">Fission yeast</name>
    <dbReference type="NCBI Taxonomy" id="653667"/>
    <lineage>
        <taxon>Eukaryota</taxon>
        <taxon>Fungi</taxon>
        <taxon>Dikarya</taxon>
        <taxon>Ascomycota</taxon>
        <taxon>Taphrinomycotina</taxon>
        <taxon>Schizosaccharomycetes</taxon>
        <taxon>Schizosaccharomycetales</taxon>
        <taxon>Schizosaccharomycetaceae</taxon>
        <taxon>Schizosaccharomyces</taxon>
    </lineage>
</organism>
<reference evidence="2 3" key="1">
    <citation type="journal article" date="2011" name="Science">
        <title>Comparative functional genomics of the fission yeasts.</title>
        <authorList>
            <person name="Rhind N."/>
            <person name="Chen Z."/>
            <person name="Yassour M."/>
            <person name="Thompson D.A."/>
            <person name="Haas B.J."/>
            <person name="Habib N."/>
            <person name="Wapinski I."/>
            <person name="Roy S."/>
            <person name="Lin M.F."/>
            <person name="Heiman D.I."/>
            <person name="Young S.K."/>
            <person name="Furuya K."/>
            <person name="Guo Y."/>
            <person name="Pidoux A."/>
            <person name="Chen H.M."/>
            <person name="Robbertse B."/>
            <person name="Goldberg J.M."/>
            <person name="Aoki K."/>
            <person name="Bayne E.H."/>
            <person name="Berlin A.M."/>
            <person name="Desjardins C.A."/>
            <person name="Dobbs E."/>
            <person name="Dukaj L."/>
            <person name="Fan L."/>
            <person name="FitzGerald M.G."/>
            <person name="French C."/>
            <person name="Gujja S."/>
            <person name="Hansen K."/>
            <person name="Keifenheim D."/>
            <person name="Levin J.Z."/>
            <person name="Mosher R.A."/>
            <person name="Mueller C.A."/>
            <person name="Pfiffner J."/>
            <person name="Priest M."/>
            <person name="Russ C."/>
            <person name="Smialowska A."/>
            <person name="Swoboda P."/>
            <person name="Sykes S.M."/>
            <person name="Vaughn M."/>
            <person name="Vengrova S."/>
            <person name="Yoder R."/>
            <person name="Zeng Q."/>
            <person name="Allshire R."/>
            <person name="Baulcombe D."/>
            <person name="Birren B.W."/>
            <person name="Brown W."/>
            <person name="Ekwall K."/>
            <person name="Kellis M."/>
            <person name="Leatherwood J."/>
            <person name="Levin H."/>
            <person name="Margalit H."/>
            <person name="Martienssen R."/>
            <person name="Nieduszynski C.A."/>
            <person name="Spatafora J.W."/>
            <person name="Friedman N."/>
            <person name="Dalgaard J.Z."/>
            <person name="Baumann P."/>
            <person name="Niki H."/>
            <person name="Regev A."/>
            <person name="Nusbaum C."/>
        </authorList>
    </citation>
    <scope>NUCLEOTIDE SEQUENCE [LARGE SCALE GENOMIC DNA]</scope>
    <source>
        <strain evidence="3">OY26 / ATCC MYA-4695 / CBS 11777 / NBRC 106824 / NRRL Y48691</strain>
    </source>
</reference>
<dbReference type="InterPro" id="IPR050712">
    <property type="entry name" value="NAD(P)H-dep_reductase"/>
</dbReference>
<evidence type="ECO:0000313" key="2">
    <source>
        <dbReference type="EMBL" id="EPY52282.1"/>
    </source>
</evidence>
<dbReference type="PANTHER" id="PTHR30543:SF21">
    <property type="entry name" value="NAD(P)H-DEPENDENT FMN REDUCTASE LOT6"/>
    <property type="match status" value="1"/>
</dbReference>
<dbReference type="InterPro" id="IPR005025">
    <property type="entry name" value="FMN_Rdtase-like_dom"/>
</dbReference>
<dbReference type="OrthoDB" id="68575at2759"/>
<dbReference type="AlphaFoldDB" id="S9X5A4"/>
<dbReference type="GO" id="GO:0016491">
    <property type="term" value="F:oxidoreductase activity"/>
    <property type="evidence" value="ECO:0007669"/>
    <property type="project" value="InterPro"/>
</dbReference>
<dbReference type="EMBL" id="KE546989">
    <property type="protein sequence ID" value="EPY52282.1"/>
    <property type="molecule type" value="Genomic_DNA"/>
</dbReference>
<dbReference type="Pfam" id="PF03358">
    <property type="entry name" value="FMN_red"/>
    <property type="match status" value="1"/>
</dbReference>
<sequence>MLQKKIILITCSSRSPRLNPFITDYIPVLLPKEDPTPYYQHATTRRWSSEIRKYDAVIFVAPQFNWSIPATLKNAIDFLCHEWNGKPTGIVSYGGHGGTKAAAHLQDITRGLKMKAIPTTPALTITLKTLKECIKHGRLDNELTQS</sequence>
<dbReference type="Proteomes" id="UP000015464">
    <property type="component" value="Unassembled WGS sequence"/>
</dbReference>
<protein>
    <submittedName>
        <fullName evidence="2">NADPH-dependent FMN reductase</fullName>
    </submittedName>
</protein>
<evidence type="ECO:0000259" key="1">
    <source>
        <dbReference type="Pfam" id="PF03358"/>
    </source>
</evidence>
<dbReference type="RefSeq" id="XP_013022174.1">
    <property type="nucleotide sequence ID" value="XM_013166720.1"/>
</dbReference>
<dbReference type="GO" id="GO:0005829">
    <property type="term" value="C:cytosol"/>
    <property type="evidence" value="ECO:0007669"/>
    <property type="project" value="TreeGrafter"/>
</dbReference>
<evidence type="ECO:0000313" key="3">
    <source>
        <dbReference type="Proteomes" id="UP000015464"/>
    </source>
</evidence>
<dbReference type="STRING" id="653667.S9X5A4"/>
<feature type="domain" description="NADPH-dependent FMN reductase-like" evidence="1">
    <location>
        <begin position="24"/>
        <end position="121"/>
    </location>
</feature>
<dbReference type="HOGENOM" id="CLU_055322_2_0_1"/>
<dbReference type="InterPro" id="IPR029039">
    <property type="entry name" value="Flavoprotein-like_sf"/>
</dbReference>
<dbReference type="eggNOG" id="KOG4530">
    <property type="taxonomic scope" value="Eukaryota"/>
</dbReference>
<keyword evidence="3" id="KW-1185">Reference proteome</keyword>
<dbReference type="PANTHER" id="PTHR30543">
    <property type="entry name" value="CHROMATE REDUCTASE"/>
    <property type="match status" value="1"/>
</dbReference>
<proteinExistence type="predicted"/>